<feature type="compositionally biased region" description="Basic and acidic residues" evidence="1">
    <location>
        <begin position="18"/>
        <end position="27"/>
    </location>
</feature>
<accession>A0ABP4XSZ6</accession>
<evidence type="ECO:0000313" key="2">
    <source>
        <dbReference type="EMBL" id="GAA1790365.1"/>
    </source>
</evidence>
<organism evidence="2 3">
    <name type="scientific">Nostocoides veronense</name>
    <dbReference type="NCBI Taxonomy" id="330836"/>
    <lineage>
        <taxon>Bacteria</taxon>
        <taxon>Bacillati</taxon>
        <taxon>Actinomycetota</taxon>
        <taxon>Actinomycetes</taxon>
        <taxon>Micrococcales</taxon>
        <taxon>Intrasporangiaceae</taxon>
        <taxon>Nostocoides</taxon>
    </lineage>
</organism>
<dbReference type="Proteomes" id="UP001499938">
    <property type="component" value="Unassembled WGS sequence"/>
</dbReference>
<dbReference type="EMBL" id="BAAAPO010000023">
    <property type="protein sequence ID" value="GAA1790365.1"/>
    <property type="molecule type" value="Genomic_DNA"/>
</dbReference>
<comment type="caution">
    <text evidence="2">The sequence shown here is derived from an EMBL/GenBank/DDBJ whole genome shotgun (WGS) entry which is preliminary data.</text>
</comment>
<keyword evidence="3" id="KW-1185">Reference proteome</keyword>
<protein>
    <submittedName>
        <fullName evidence="2">Uncharacterized protein</fullName>
    </submittedName>
</protein>
<reference evidence="3" key="1">
    <citation type="journal article" date="2019" name="Int. J. Syst. Evol. Microbiol.">
        <title>The Global Catalogue of Microorganisms (GCM) 10K type strain sequencing project: providing services to taxonomists for standard genome sequencing and annotation.</title>
        <authorList>
            <consortium name="The Broad Institute Genomics Platform"/>
            <consortium name="The Broad Institute Genome Sequencing Center for Infectious Disease"/>
            <person name="Wu L."/>
            <person name="Ma J."/>
        </authorList>
    </citation>
    <scope>NUCLEOTIDE SEQUENCE [LARGE SCALE GENOMIC DNA]</scope>
    <source>
        <strain evidence="3">JCM 15592</strain>
    </source>
</reference>
<evidence type="ECO:0000313" key="3">
    <source>
        <dbReference type="Proteomes" id="UP001499938"/>
    </source>
</evidence>
<sequence length="90" mass="9351">MAGHPASRAGFVNASSAREGRAREAAQHRRIARAQGYGPGSPVLTRRTDRDGRAGYARPIGPVLAATQLPAKTNRARMAGAGHCAFSAAL</sequence>
<proteinExistence type="predicted"/>
<feature type="region of interest" description="Disordered" evidence="1">
    <location>
        <begin position="1"/>
        <end position="59"/>
    </location>
</feature>
<name>A0ABP4XSZ6_9MICO</name>
<gene>
    <name evidence="2" type="ORF">GCM10009811_14030</name>
</gene>
<evidence type="ECO:0000256" key="1">
    <source>
        <dbReference type="SAM" id="MobiDB-lite"/>
    </source>
</evidence>